<keyword evidence="2" id="KW-1185">Reference proteome</keyword>
<protein>
    <submittedName>
        <fullName evidence="1">Uncharacterized protein</fullName>
    </submittedName>
</protein>
<reference evidence="1" key="2">
    <citation type="journal article" date="2022" name="New Phytol.">
        <title>Evolutionary transition to the ectomycorrhizal habit in the genomes of a hyperdiverse lineage of mushroom-forming fungi.</title>
        <authorList>
            <person name="Looney B."/>
            <person name="Miyauchi S."/>
            <person name="Morin E."/>
            <person name="Drula E."/>
            <person name="Courty P.E."/>
            <person name="Kohler A."/>
            <person name="Kuo A."/>
            <person name="LaButti K."/>
            <person name="Pangilinan J."/>
            <person name="Lipzen A."/>
            <person name="Riley R."/>
            <person name="Andreopoulos W."/>
            <person name="He G."/>
            <person name="Johnson J."/>
            <person name="Nolan M."/>
            <person name="Tritt A."/>
            <person name="Barry K.W."/>
            <person name="Grigoriev I.V."/>
            <person name="Nagy L.G."/>
            <person name="Hibbett D."/>
            <person name="Henrissat B."/>
            <person name="Matheny P.B."/>
            <person name="Labbe J."/>
            <person name="Martin F.M."/>
        </authorList>
    </citation>
    <scope>NUCLEOTIDE SEQUENCE</scope>
    <source>
        <strain evidence="1">HHB10654</strain>
    </source>
</reference>
<evidence type="ECO:0000313" key="2">
    <source>
        <dbReference type="Proteomes" id="UP000814140"/>
    </source>
</evidence>
<dbReference type="EMBL" id="MU277191">
    <property type="protein sequence ID" value="KAI0066987.1"/>
    <property type="molecule type" value="Genomic_DNA"/>
</dbReference>
<comment type="caution">
    <text evidence="1">The sequence shown here is derived from an EMBL/GenBank/DDBJ whole genome shotgun (WGS) entry which is preliminary data.</text>
</comment>
<accession>A0ACB8TEY5</accession>
<reference evidence="1" key="1">
    <citation type="submission" date="2021-03" db="EMBL/GenBank/DDBJ databases">
        <authorList>
            <consortium name="DOE Joint Genome Institute"/>
            <person name="Ahrendt S."/>
            <person name="Looney B.P."/>
            <person name="Miyauchi S."/>
            <person name="Morin E."/>
            <person name="Drula E."/>
            <person name="Courty P.E."/>
            <person name="Chicoki N."/>
            <person name="Fauchery L."/>
            <person name="Kohler A."/>
            <person name="Kuo A."/>
            <person name="Labutti K."/>
            <person name="Pangilinan J."/>
            <person name="Lipzen A."/>
            <person name="Riley R."/>
            <person name="Andreopoulos W."/>
            <person name="He G."/>
            <person name="Johnson J."/>
            <person name="Barry K.W."/>
            <person name="Grigoriev I.V."/>
            <person name="Nagy L."/>
            <person name="Hibbett D."/>
            <person name="Henrissat B."/>
            <person name="Matheny P.B."/>
            <person name="Labbe J."/>
            <person name="Martin F."/>
        </authorList>
    </citation>
    <scope>NUCLEOTIDE SEQUENCE</scope>
    <source>
        <strain evidence="1">HHB10654</strain>
    </source>
</reference>
<name>A0ACB8TEY5_9AGAM</name>
<evidence type="ECO:0000313" key="1">
    <source>
        <dbReference type="EMBL" id="KAI0066987.1"/>
    </source>
</evidence>
<gene>
    <name evidence="1" type="ORF">BV25DRAFT_1267630</name>
</gene>
<organism evidence="1 2">
    <name type="scientific">Artomyces pyxidatus</name>
    <dbReference type="NCBI Taxonomy" id="48021"/>
    <lineage>
        <taxon>Eukaryota</taxon>
        <taxon>Fungi</taxon>
        <taxon>Dikarya</taxon>
        <taxon>Basidiomycota</taxon>
        <taxon>Agaricomycotina</taxon>
        <taxon>Agaricomycetes</taxon>
        <taxon>Russulales</taxon>
        <taxon>Auriscalpiaceae</taxon>
        <taxon>Artomyces</taxon>
    </lineage>
</organism>
<sequence length="193" mass="21414">MSLSDAVVNEVLQGIDDIRAELDLLREENDALQAKSLQKDGDIRRITEDVQAHAKREQAALAELSSFRKQVASLQLEQEESNAHISRLLGRISTLEVHIEFGGGNLPLYRPPEWAAPGLATPPSSVRSTPTKGLGHLPSPKMLLVVDGESEALNDDDDEWERDRLDMIAQREAMMNGRTSRLGHFSNDVFFSS</sequence>
<proteinExistence type="predicted"/>
<dbReference type="Proteomes" id="UP000814140">
    <property type="component" value="Unassembled WGS sequence"/>
</dbReference>